<proteinExistence type="inferred from homology"/>
<dbReference type="GO" id="GO:0002161">
    <property type="term" value="F:aminoacyl-tRNA deacylase activity"/>
    <property type="evidence" value="ECO:0007669"/>
    <property type="project" value="InterPro"/>
</dbReference>
<dbReference type="InterPro" id="IPR025709">
    <property type="entry name" value="Leu_tRNA-synth_edit"/>
</dbReference>
<comment type="caution">
    <text evidence="15">The sequence shown here is derived from an EMBL/GenBank/DDBJ whole genome shotgun (WGS) entry which is preliminary data.</text>
</comment>
<keyword evidence="7 9" id="KW-0030">Aminoacyl-tRNA synthetase</keyword>
<dbReference type="EMBL" id="SEWG01000003">
    <property type="protein sequence ID" value="RYU90804.1"/>
    <property type="molecule type" value="Genomic_DNA"/>
</dbReference>
<reference evidence="15 16" key="1">
    <citation type="submission" date="2019-02" db="EMBL/GenBank/DDBJ databases">
        <title>Bacterial novel species Mucilaginibacter sp. 17JY9-4 isolated from soil.</title>
        <authorList>
            <person name="Jung H.-Y."/>
        </authorList>
    </citation>
    <scope>NUCLEOTIDE SEQUENCE [LARGE SCALE GENOMIC DNA]</scope>
    <source>
        <strain evidence="15 16">17JY9-4</strain>
    </source>
</reference>
<dbReference type="InterPro" id="IPR015413">
    <property type="entry name" value="Methionyl/Leucyl_tRNA_Synth"/>
</dbReference>
<dbReference type="OrthoDB" id="9810365at2"/>
<dbReference type="Pfam" id="PF09334">
    <property type="entry name" value="tRNA-synt_1g"/>
    <property type="match status" value="1"/>
</dbReference>
<evidence type="ECO:0000256" key="4">
    <source>
        <dbReference type="ARBA" id="ARBA00022741"/>
    </source>
</evidence>
<dbReference type="InterPro" id="IPR002302">
    <property type="entry name" value="Leu-tRNA-ligase"/>
</dbReference>
<dbReference type="NCBIfam" id="TIGR00396">
    <property type="entry name" value="leuS_bact"/>
    <property type="match status" value="1"/>
</dbReference>
<dbReference type="Pfam" id="PF13603">
    <property type="entry name" value="tRNA-synt_1_2"/>
    <property type="match status" value="1"/>
</dbReference>
<feature type="short sequence motif" description="'KMSKS' region" evidence="9">
    <location>
        <begin position="746"/>
        <end position="750"/>
    </location>
</feature>
<sequence length="973" mass="110405">MDYQFKDIEQKWQQFWADHKTFRAENTTSKPKYYVLDMFPYPSGAGLHVGHPLGYIASDIFARYKRLKGFNVLHPMGYDSFGLPAEQYAIQTGQHPLLTTEANIATYRRQLDQIGFSFDWDREVRTSSPDYYKWTQWIFIQLFNSWYNKDADKAESIAKLVEHFESKGSAGINAVCDEEILSFTATEWKDMTEQQQQAELLKYRLTYLRESTVNWCAALGTVLANDEVKDGFSERGGYPVEQKKMMQWSMRITAYAQRLLEGLDTIDWPEPLKEMQRNWIGKSVGASVRFPLSLSPTLSEGEGAGKKVSPIGGDLEGASYIEVFTTRVDTIFGVSFLVIAPEHELVAELTTPAQKADIDAYIAQTKKKSELDRMADTKTVSGAFTGSYVTNPLNGDKIPVWIADYVLAGYGTGAVMAVPSGDQRDYLFAKHFNLPIIPIIDIQNIEVEADPTKEGKYINSDFMNGLGYKEGTAAVVAKLEELGLGKAKVNFRMRDAIFGRQRYWGEPVPVYFKGGLPYLIDEQHLPLLLPEIDKYLPTESGEPPLGRATDWKYKPNQPHKEGEAKVSPTGGDLEGAKGASYEYELSTMPGWAGSSWYWYRYMDAHNDQEFASREAIEYWRDVDLYIGGSEHATGHLLYSRFWNKFLKDIGKVVEEEPFKKLINQGMIQGRSNFVYRLIDEEGRGTNTFVSHGLIKDHKISPLHVDVNIVDNEVLNLNKFKAWREDFADAEFVLENGKYICGVEVEKMSKSKFNVVNPDDLIARYGADTLRMYEMFLGPLEQSKPWNTNGIEGVFKFLRKFWRLFHDAEWNFNVSNEAPTKAELKSLHKIIRKVEEDIERFSFNTSVSSFMIAVNELTDLKCNKRAILHDLVIVLAPYAPHICEELWVLLGNPAGSISTAAYPKFNPAYLVEDEFSYPVSFNGKMKTNVSLSLTMEAADIEAAILANTDVQKYLDGKTPKKVIVVKGRIVNIVI</sequence>
<evidence type="ECO:0000256" key="2">
    <source>
        <dbReference type="ARBA" id="ARBA00022490"/>
    </source>
</evidence>
<keyword evidence="2 9" id="KW-0963">Cytoplasm</keyword>
<dbReference type="InterPro" id="IPR014729">
    <property type="entry name" value="Rossmann-like_a/b/a_fold"/>
</dbReference>
<organism evidence="15 16">
    <name type="scientific">Mucilaginibacter terrigena</name>
    <dbReference type="NCBI Taxonomy" id="2492395"/>
    <lineage>
        <taxon>Bacteria</taxon>
        <taxon>Pseudomonadati</taxon>
        <taxon>Bacteroidota</taxon>
        <taxon>Sphingobacteriia</taxon>
        <taxon>Sphingobacteriales</taxon>
        <taxon>Sphingobacteriaceae</taxon>
        <taxon>Mucilaginibacter</taxon>
    </lineage>
</organism>
<feature type="region of interest" description="Disordered" evidence="11">
    <location>
        <begin position="539"/>
        <end position="573"/>
    </location>
</feature>
<evidence type="ECO:0000313" key="16">
    <source>
        <dbReference type="Proteomes" id="UP000293331"/>
    </source>
</evidence>
<comment type="catalytic activity">
    <reaction evidence="8 9">
        <text>tRNA(Leu) + L-leucine + ATP = L-leucyl-tRNA(Leu) + AMP + diphosphate</text>
        <dbReference type="Rhea" id="RHEA:11688"/>
        <dbReference type="Rhea" id="RHEA-COMP:9613"/>
        <dbReference type="Rhea" id="RHEA-COMP:9622"/>
        <dbReference type="ChEBI" id="CHEBI:30616"/>
        <dbReference type="ChEBI" id="CHEBI:33019"/>
        <dbReference type="ChEBI" id="CHEBI:57427"/>
        <dbReference type="ChEBI" id="CHEBI:78442"/>
        <dbReference type="ChEBI" id="CHEBI:78494"/>
        <dbReference type="ChEBI" id="CHEBI:456215"/>
        <dbReference type="EC" id="6.1.1.4"/>
    </reaction>
</comment>
<dbReference type="SUPFAM" id="SSF52374">
    <property type="entry name" value="Nucleotidylyl transferase"/>
    <property type="match status" value="1"/>
</dbReference>
<keyword evidence="4 9" id="KW-0547">Nucleotide-binding</keyword>
<comment type="caution">
    <text evidence="9">Lacks conserved residue(s) required for the propagation of feature annotation.</text>
</comment>
<dbReference type="PROSITE" id="PS00178">
    <property type="entry name" value="AA_TRNA_LIGASE_I"/>
    <property type="match status" value="1"/>
</dbReference>
<evidence type="ECO:0000256" key="11">
    <source>
        <dbReference type="SAM" id="MobiDB-lite"/>
    </source>
</evidence>
<dbReference type="CDD" id="cd07958">
    <property type="entry name" value="Anticodon_Ia_Leu_BEm"/>
    <property type="match status" value="1"/>
</dbReference>
<dbReference type="FunFam" id="1.10.730.10:FF:000011">
    <property type="entry name" value="Leucine--tRNA ligase chloroplastic/mitochondrial"/>
    <property type="match status" value="1"/>
</dbReference>
<feature type="compositionally biased region" description="Basic and acidic residues" evidence="11">
    <location>
        <begin position="549"/>
        <end position="564"/>
    </location>
</feature>
<evidence type="ECO:0000313" key="15">
    <source>
        <dbReference type="EMBL" id="RYU90804.1"/>
    </source>
</evidence>
<dbReference type="PANTHER" id="PTHR43740">
    <property type="entry name" value="LEUCYL-TRNA SYNTHETASE"/>
    <property type="match status" value="1"/>
</dbReference>
<evidence type="ECO:0000259" key="14">
    <source>
        <dbReference type="Pfam" id="PF13603"/>
    </source>
</evidence>
<dbReference type="Pfam" id="PF08264">
    <property type="entry name" value="Anticodon_1"/>
    <property type="match status" value="1"/>
</dbReference>
<dbReference type="InterPro" id="IPR001412">
    <property type="entry name" value="aa-tRNA-synth_I_CS"/>
</dbReference>
<evidence type="ECO:0000259" key="13">
    <source>
        <dbReference type="Pfam" id="PF09334"/>
    </source>
</evidence>
<keyword evidence="3 9" id="KW-0436">Ligase</keyword>
<dbReference type="PANTHER" id="PTHR43740:SF2">
    <property type="entry name" value="LEUCINE--TRNA LIGASE, MITOCHONDRIAL"/>
    <property type="match status" value="1"/>
</dbReference>
<evidence type="ECO:0000256" key="8">
    <source>
        <dbReference type="ARBA" id="ARBA00047469"/>
    </source>
</evidence>
<comment type="subcellular location">
    <subcellularLocation>
        <location evidence="9">Cytoplasm</location>
    </subcellularLocation>
</comment>
<feature type="binding site" evidence="9">
    <location>
        <position position="749"/>
    </location>
    <ligand>
        <name>ATP</name>
        <dbReference type="ChEBI" id="CHEBI:30616"/>
    </ligand>
</feature>
<evidence type="ECO:0000256" key="10">
    <source>
        <dbReference type="RuleBase" id="RU363039"/>
    </source>
</evidence>
<evidence type="ECO:0000259" key="12">
    <source>
        <dbReference type="Pfam" id="PF08264"/>
    </source>
</evidence>
<dbReference type="GO" id="GO:0005829">
    <property type="term" value="C:cytosol"/>
    <property type="evidence" value="ECO:0007669"/>
    <property type="project" value="TreeGrafter"/>
</dbReference>
<feature type="domain" description="Methionyl/Valyl/Leucyl/Isoleucyl-tRNA synthetase anticodon-binding" evidence="12">
    <location>
        <begin position="823"/>
        <end position="935"/>
    </location>
</feature>
<evidence type="ECO:0000256" key="5">
    <source>
        <dbReference type="ARBA" id="ARBA00022840"/>
    </source>
</evidence>
<dbReference type="GO" id="GO:0006429">
    <property type="term" value="P:leucyl-tRNA aminoacylation"/>
    <property type="evidence" value="ECO:0007669"/>
    <property type="project" value="UniProtKB-UniRule"/>
</dbReference>
<dbReference type="SUPFAM" id="SSF50677">
    <property type="entry name" value="ValRS/IleRS/LeuRS editing domain"/>
    <property type="match status" value="1"/>
</dbReference>
<evidence type="ECO:0000256" key="6">
    <source>
        <dbReference type="ARBA" id="ARBA00022917"/>
    </source>
</evidence>
<keyword evidence="6 9" id="KW-0648">Protein biosynthesis</keyword>
<dbReference type="SUPFAM" id="SSF47323">
    <property type="entry name" value="Anticodon-binding domain of a subclass of class I aminoacyl-tRNA synthetases"/>
    <property type="match status" value="1"/>
</dbReference>
<dbReference type="Gene3D" id="1.10.730.10">
    <property type="entry name" value="Isoleucyl-tRNA Synthetase, Domain 1"/>
    <property type="match status" value="1"/>
</dbReference>
<dbReference type="InterPro" id="IPR009008">
    <property type="entry name" value="Val/Leu/Ile-tRNA-synth_edit"/>
</dbReference>
<dbReference type="Gene3D" id="3.90.740.10">
    <property type="entry name" value="Valyl/Leucyl/Isoleucyl-tRNA synthetase, editing domain"/>
    <property type="match status" value="1"/>
</dbReference>
<dbReference type="AlphaFoldDB" id="A0A4Q5LM17"/>
<comment type="similarity">
    <text evidence="1 9 10">Belongs to the class-I aminoacyl-tRNA synthetase family.</text>
</comment>
<dbReference type="InterPro" id="IPR013155">
    <property type="entry name" value="M/V/L/I-tRNA-synth_anticd-bd"/>
</dbReference>
<evidence type="ECO:0000256" key="9">
    <source>
        <dbReference type="HAMAP-Rule" id="MF_00049"/>
    </source>
</evidence>
<keyword evidence="16" id="KW-1185">Reference proteome</keyword>
<evidence type="ECO:0000256" key="3">
    <source>
        <dbReference type="ARBA" id="ARBA00022598"/>
    </source>
</evidence>
<accession>A0A4Q5LM17</accession>
<dbReference type="Gene3D" id="3.40.50.620">
    <property type="entry name" value="HUPs"/>
    <property type="match status" value="3"/>
</dbReference>
<dbReference type="GO" id="GO:0004823">
    <property type="term" value="F:leucine-tRNA ligase activity"/>
    <property type="evidence" value="ECO:0007669"/>
    <property type="project" value="UniProtKB-UniRule"/>
</dbReference>
<dbReference type="FunFam" id="3.40.50.620:FF:000056">
    <property type="entry name" value="Leucine--tRNA ligase"/>
    <property type="match status" value="1"/>
</dbReference>
<keyword evidence="5 9" id="KW-0067">ATP-binding</keyword>
<dbReference type="EC" id="6.1.1.4" evidence="9"/>
<dbReference type="RefSeq" id="WP_129876354.1">
    <property type="nucleotide sequence ID" value="NZ_SEWG01000003.1"/>
</dbReference>
<dbReference type="PRINTS" id="PR00985">
    <property type="entry name" value="TRNASYNTHLEU"/>
</dbReference>
<feature type="domain" description="Methionyl/Leucyl tRNA synthetase" evidence="13">
    <location>
        <begin position="38"/>
        <end position="144"/>
    </location>
</feature>
<name>A0A4Q5LM17_9SPHI</name>
<gene>
    <name evidence="9" type="primary">leuS</name>
    <name evidence="15" type="ORF">EWM62_09175</name>
</gene>
<protein>
    <recommendedName>
        <fullName evidence="9">Leucine--tRNA ligase</fullName>
        <ecNumber evidence="9">6.1.1.4</ecNumber>
    </recommendedName>
    <alternativeName>
        <fullName evidence="9">Leucyl-tRNA synthetase</fullName>
        <shortName evidence="9">LeuRS</shortName>
    </alternativeName>
</protein>
<dbReference type="InterPro" id="IPR009080">
    <property type="entry name" value="tRNAsynth_Ia_anticodon-bd"/>
</dbReference>
<evidence type="ECO:0000256" key="1">
    <source>
        <dbReference type="ARBA" id="ARBA00005594"/>
    </source>
</evidence>
<evidence type="ECO:0000256" key="7">
    <source>
        <dbReference type="ARBA" id="ARBA00023146"/>
    </source>
</evidence>
<dbReference type="Proteomes" id="UP000293331">
    <property type="component" value="Unassembled WGS sequence"/>
</dbReference>
<dbReference type="FunFam" id="3.40.50.620:FF:000060">
    <property type="entry name" value="Leucine--tRNA ligase"/>
    <property type="match status" value="1"/>
</dbReference>
<feature type="domain" description="Leucyl-tRNA synthetase editing" evidence="14">
    <location>
        <begin position="277"/>
        <end position="480"/>
    </location>
</feature>
<dbReference type="HAMAP" id="MF_00049_B">
    <property type="entry name" value="Leu_tRNA_synth_B"/>
    <property type="match status" value="1"/>
</dbReference>
<dbReference type="GO" id="GO:0005524">
    <property type="term" value="F:ATP binding"/>
    <property type="evidence" value="ECO:0007669"/>
    <property type="project" value="UniProtKB-UniRule"/>
</dbReference>